<evidence type="ECO:0000313" key="1">
    <source>
        <dbReference type="EMBL" id="SIS08211.1"/>
    </source>
</evidence>
<keyword evidence="2" id="KW-1185">Reference proteome</keyword>
<name>A0A1N7G6L7_9GAMM</name>
<gene>
    <name evidence="1" type="ORF">SAMN02745664_12415</name>
</gene>
<reference evidence="2" key="1">
    <citation type="submission" date="2017-01" db="EMBL/GenBank/DDBJ databases">
        <authorList>
            <person name="Varghese N."/>
            <person name="Submissions S."/>
        </authorList>
    </citation>
    <scope>NUCLEOTIDE SEQUENCE [LARGE SCALE GENOMIC DNA]</scope>
    <source>
        <strain evidence="2">DSM 21768</strain>
    </source>
</reference>
<dbReference type="STRING" id="34061.B0189_08575"/>
<dbReference type="EMBL" id="FTNU01000024">
    <property type="protein sequence ID" value="SIS08211.1"/>
    <property type="molecule type" value="Genomic_DNA"/>
</dbReference>
<accession>A0A1N7G6L7</accession>
<proteinExistence type="predicted"/>
<protein>
    <submittedName>
        <fullName evidence="1">Uncharacterized protein</fullName>
    </submittedName>
</protein>
<organism evidence="1 2">
    <name type="scientific">Moraxella cuniculi DSM 21768</name>
    <dbReference type="NCBI Taxonomy" id="1122245"/>
    <lineage>
        <taxon>Bacteria</taxon>
        <taxon>Pseudomonadati</taxon>
        <taxon>Pseudomonadota</taxon>
        <taxon>Gammaproteobacteria</taxon>
        <taxon>Moraxellales</taxon>
        <taxon>Moraxellaceae</taxon>
        <taxon>Moraxella</taxon>
    </lineage>
</organism>
<dbReference type="Proteomes" id="UP000187495">
    <property type="component" value="Unassembled WGS sequence"/>
</dbReference>
<dbReference type="RefSeq" id="WP_076556155.1">
    <property type="nucleotide sequence ID" value="NZ_FTNU01000024.1"/>
</dbReference>
<evidence type="ECO:0000313" key="2">
    <source>
        <dbReference type="Proteomes" id="UP000187495"/>
    </source>
</evidence>
<sequence length="108" mass="12039">MTVSENQPIPKSATVARILRDLRQMRLSTEHGRRVKSNTIAHLLAYETSIRSGHAIDVGALGATVIGITWLCNHIMQIDDKRVLPSQRLALADALAYCQARYDIEKTI</sequence>
<dbReference type="AlphaFoldDB" id="A0A1N7G6L7"/>